<accession>A0A7G9SK73</accession>
<dbReference type="Gene3D" id="1.10.10.10">
    <property type="entry name" value="Winged helix-like DNA-binding domain superfamily/Winged helix DNA-binding domain"/>
    <property type="match status" value="1"/>
</dbReference>
<dbReference type="InterPro" id="IPR000595">
    <property type="entry name" value="cNMP-bd_dom"/>
</dbReference>
<dbReference type="AlphaFoldDB" id="A0A7G9SK73"/>
<sequence length="238" mass="27042">MDSHFRKLRRRHDVSAAEEAAFCDMVAEHRRVGPDEVVIRAGEPLHESTLLLDGWLARVKDLRSGSRQFTGLHVPGDFADLHSFTLGRLDHEVVSLTECRLAIVPHARLKDLMERNPRLARILWSETNLDAAINREWTVSMARRSALARVAHLLCELSIRLEVAGLSDGMTFDFPMTQNELADCLGLTTVHVNRTIQELRKRGLIQLDRRQVTMRDVAALRNIAEFDDSYLYLGKAPL</sequence>
<dbReference type="Proteomes" id="UP000515971">
    <property type="component" value="Chromosome"/>
</dbReference>
<dbReference type="PANTHER" id="PTHR24567">
    <property type="entry name" value="CRP FAMILY TRANSCRIPTIONAL REGULATORY PROTEIN"/>
    <property type="match status" value="1"/>
</dbReference>
<dbReference type="RefSeq" id="WP_187539587.1">
    <property type="nucleotide sequence ID" value="NZ_BAABJT010000001.1"/>
</dbReference>
<dbReference type="InterPro" id="IPR050397">
    <property type="entry name" value="Env_Response_Regulators"/>
</dbReference>
<dbReference type="SMART" id="SM00419">
    <property type="entry name" value="HTH_CRP"/>
    <property type="match status" value="1"/>
</dbReference>
<dbReference type="GO" id="GO:0005829">
    <property type="term" value="C:cytosol"/>
    <property type="evidence" value="ECO:0007669"/>
    <property type="project" value="TreeGrafter"/>
</dbReference>
<proteinExistence type="predicted"/>
<dbReference type="Pfam" id="PF13545">
    <property type="entry name" value="HTH_Crp_2"/>
    <property type="match status" value="1"/>
</dbReference>
<dbReference type="KEGG" id="slut:H9L13_05075"/>
<dbReference type="SUPFAM" id="SSF51206">
    <property type="entry name" value="cAMP-binding domain-like"/>
    <property type="match status" value="1"/>
</dbReference>
<dbReference type="InterPro" id="IPR012318">
    <property type="entry name" value="HTH_CRP"/>
</dbReference>
<keyword evidence="2" id="KW-0238">DNA-binding</keyword>
<dbReference type="SUPFAM" id="SSF46785">
    <property type="entry name" value="Winged helix' DNA-binding domain"/>
    <property type="match status" value="1"/>
</dbReference>
<dbReference type="InterPro" id="IPR036388">
    <property type="entry name" value="WH-like_DNA-bd_sf"/>
</dbReference>
<dbReference type="Pfam" id="PF00027">
    <property type="entry name" value="cNMP_binding"/>
    <property type="match status" value="1"/>
</dbReference>
<dbReference type="PROSITE" id="PS51063">
    <property type="entry name" value="HTH_CRP_2"/>
    <property type="match status" value="1"/>
</dbReference>
<evidence type="ECO:0000256" key="3">
    <source>
        <dbReference type="ARBA" id="ARBA00023163"/>
    </source>
</evidence>
<evidence type="ECO:0000313" key="6">
    <source>
        <dbReference type="Proteomes" id="UP000515971"/>
    </source>
</evidence>
<protein>
    <submittedName>
        <fullName evidence="5">Crp/Fnr family transcriptional regulator</fullName>
    </submittedName>
</protein>
<evidence type="ECO:0000259" key="4">
    <source>
        <dbReference type="PROSITE" id="PS51063"/>
    </source>
</evidence>
<evidence type="ECO:0000256" key="1">
    <source>
        <dbReference type="ARBA" id="ARBA00023015"/>
    </source>
</evidence>
<dbReference type="EMBL" id="CP060718">
    <property type="protein sequence ID" value="QNN68248.1"/>
    <property type="molecule type" value="Genomic_DNA"/>
</dbReference>
<dbReference type="CDD" id="cd00038">
    <property type="entry name" value="CAP_ED"/>
    <property type="match status" value="1"/>
</dbReference>
<keyword evidence="3" id="KW-0804">Transcription</keyword>
<dbReference type="InterPro" id="IPR036390">
    <property type="entry name" value="WH_DNA-bd_sf"/>
</dbReference>
<name>A0A7G9SK73_9SPHN</name>
<gene>
    <name evidence="5" type="ORF">H9L13_05075</name>
</gene>
<dbReference type="GO" id="GO:0003677">
    <property type="term" value="F:DNA binding"/>
    <property type="evidence" value="ECO:0007669"/>
    <property type="project" value="UniProtKB-KW"/>
</dbReference>
<reference evidence="5 6" key="1">
    <citation type="submission" date="2020-08" db="EMBL/GenBank/DDBJ databases">
        <title>Genome sequence of Sphingomonas lutea KCTC 23642T.</title>
        <authorList>
            <person name="Hyun D.-W."/>
            <person name="Bae J.-W."/>
        </authorList>
    </citation>
    <scope>NUCLEOTIDE SEQUENCE [LARGE SCALE GENOMIC DNA]</scope>
    <source>
        <strain evidence="5 6">KCTC 23642</strain>
    </source>
</reference>
<dbReference type="PANTHER" id="PTHR24567:SF68">
    <property type="entry name" value="DNA-BINDING TRANSCRIPTIONAL DUAL REGULATOR CRP"/>
    <property type="match status" value="1"/>
</dbReference>
<dbReference type="Gene3D" id="2.60.120.10">
    <property type="entry name" value="Jelly Rolls"/>
    <property type="match status" value="1"/>
</dbReference>
<evidence type="ECO:0000256" key="2">
    <source>
        <dbReference type="ARBA" id="ARBA00023125"/>
    </source>
</evidence>
<keyword evidence="6" id="KW-1185">Reference proteome</keyword>
<feature type="domain" description="HTH crp-type" evidence="4">
    <location>
        <begin position="144"/>
        <end position="218"/>
    </location>
</feature>
<organism evidence="5 6">
    <name type="scientific">Sphingomonas lutea</name>
    <dbReference type="NCBI Taxonomy" id="1045317"/>
    <lineage>
        <taxon>Bacteria</taxon>
        <taxon>Pseudomonadati</taxon>
        <taxon>Pseudomonadota</taxon>
        <taxon>Alphaproteobacteria</taxon>
        <taxon>Sphingomonadales</taxon>
        <taxon>Sphingomonadaceae</taxon>
        <taxon>Sphingomonas</taxon>
    </lineage>
</organism>
<dbReference type="GO" id="GO:0003700">
    <property type="term" value="F:DNA-binding transcription factor activity"/>
    <property type="evidence" value="ECO:0007669"/>
    <property type="project" value="TreeGrafter"/>
</dbReference>
<keyword evidence="1" id="KW-0805">Transcription regulation</keyword>
<dbReference type="InterPro" id="IPR014710">
    <property type="entry name" value="RmlC-like_jellyroll"/>
</dbReference>
<dbReference type="InterPro" id="IPR018490">
    <property type="entry name" value="cNMP-bd_dom_sf"/>
</dbReference>
<evidence type="ECO:0000313" key="5">
    <source>
        <dbReference type="EMBL" id="QNN68248.1"/>
    </source>
</evidence>